<reference evidence="3" key="1">
    <citation type="journal article" date="2020" name="ISME J.">
        <title>Comparative genomics reveals insights into cyanobacterial evolution and habitat adaptation.</title>
        <authorList>
            <person name="Chen M.Y."/>
            <person name="Teng W.K."/>
            <person name="Zhao L."/>
            <person name="Hu C.X."/>
            <person name="Zhou Y.K."/>
            <person name="Han B.P."/>
            <person name="Song L.R."/>
            <person name="Shu W.S."/>
        </authorList>
    </citation>
    <scope>NUCLEOTIDE SEQUENCE [LARGE SCALE GENOMIC DNA]</scope>
    <source>
        <strain evidence="3">FACHB-251</strain>
    </source>
</reference>
<dbReference type="SMART" id="SM01248">
    <property type="entry name" value="KaiB"/>
    <property type="match status" value="1"/>
</dbReference>
<dbReference type="InterPro" id="IPR011649">
    <property type="entry name" value="KaiB_domain"/>
</dbReference>
<evidence type="ECO:0000259" key="1">
    <source>
        <dbReference type="SMART" id="SM01248"/>
    </source>
</evidence>
<dbReference type="EMBL" id="JACJQU010000024">
    <property type="protein sequence ID" value="MBD2296508.1"/>
    <property type="molecule type" value="Genomic_DNA"/>
</dbReference>
<dbReference type="SUPFAM" id="SSF52833">
    <property type="entry name" value="Thioredoxin-like"/>
    <property type="match status" value="1"/>
</dbReference>
<keyword evidence="2" id="KW-0413">Isomerase</keyword>
<keyword evidence="3" id="KW-1185">Reference proteome</keyword>
<dbReference type="RefSeq" id="WP_190564627.1">
    <property type="nucleotide sequence ID" value="NZ_JACJQU010000024.1"/>
</dbReference>
<feature type="domain" description="KaiB" evidence="1">
    <location>
        <begin position="32"/>
        <end position="113"/>
    </location>
</feature>
<dbReference type="AlphaFoldDB" id="A0A926WKV1"/>
<gene>
    <name evidence="2" type="ORF">H6G06_24275</name>
</gene>
<accession>A0A926WKV1</accession>
<protein>
    <submittedName>
        <fullName evidence="2">Thiol-disulfide isomerase</fullName>
    </submittedName>
</protein>
<proteinExistence type="predicted"/>
<organism evidence="2 3">
    <name type="scientific">Anabaena sphaerica FACHB-251</name>
    <dbReference type="NCBI Taxonomy" id="2692883"/>
    <lineage>
        <taxon>Bacteria</taxon>
        <taxon>Bacillati</taxon>
        <taxon>Cyanobacteriota</taxon>
        <taxon>Cyanophyceae</taxon>
        <taxon>Nostocales</taxon>
        <taxon>Nostocaceae</taxon>
        <taxon>Anabaena</taxon>
    </lineage>
</organism>
<dbReference type="CDD" id="cd02978">
    <property type="entry name" value="KaiB_like"/>
    <property type="match status" value="1"/>
</dbReference>
<dbReference type="GO" id="GO:0016853">
    <property type="term" value="F:isomerase activity"/>
    <property type="evidence" value="ECO:0007669"/>
    <property type="project" value="UniProtKB-KW"/>
</dbReference>
<dbReference type="Gene3D" id="3.40.30.10">
    <property type="entry name" value="Glutaredoxin"/>
    <property type="match status" value="1"/>
</dbReference>
<sequence length="119" mass="13291">MNSQNGQEDIKDLSAEFKQLITKTENPIFCLRLYVAGANYNSLKALQNIKQICEEYLPGQYQLEVIDIYQQPGLVLVENVVAVPTLVKELPPPVKKIIGNLSNTVNVLIGLNIASHNRE</sequence>
<dbReference type="Proteomes" id="UP000662185">
    <property type="component" value="Unassembled WGS sequence"/>
</dbReference>
<name>A0A926WKV1_9NOST</name>
<dbReference type="GO" id="GO:0048511">
    <property type="term" value="P:rhythmic process"/>
    <property type="evidence" value="ECO:0007669"/>
    <property type="project" value="InterPro"/>
</dbReference>
<dbReference type="InterPro" id="IPR039022">
    <property type="entry name" value="KaiB-like"/>
</dbReference>
<dbReference type="PANTHER" id="PTHR41709">
    <property type="entry name" value="KAIB-LIKE PROTEIN 1"/>
    <property type="match status" value="1"/>
</dbReference>
<evidence type="ECO:0000313" key="2">
    <source>
        <dbReference type="EMBL" id="MBD2296508.1"/>
    </source>
</evidence>
<comment type="caution">
    <text evidence="2">The sequence shown here is derived from an EMBL/GenBank/DDBJ whole genome shotgun (WGS) entry which is preliminary data.</text>
</comment>
<dbReference type="PANTHER" id="PTHR41709:SF2">
    <property type="entry name" value="CIRCADIAN CLOCK PROTEIN KAIB2"/>
    <property type="match status" value="1"/>
</dbReference>
<dbReference type="Pfam" id="PF07689">
    <property type="entry name" value="KaiB"/>
    <property type="match status" value="1"/>
</dbReference>
<dbReference type="InterPro" id="IPR036249">
    <property type="entry name" value="Thioredoxin-like_sf"/>
</dbReference>
<evidence type="ECO:0000313" key="3">
    <source>
        <dbReference type="Proteomes" id="UP000662185"/>
    </source>
</evidence>